<keyword evidence="6" id="KW-0812">Transmembrane</keyword>
<dbReference type="GO" id="GO:0015031">
    <property type="term" value="P:protein transport"/>
    <property type="evidence" value="ECO:0007669"/>
    <property type="project" value="InterPro"/>
</dbReference>
<feature type="coiled-coil region" evidence="10">
    <location>
        <begin position="152"/>
        <end position="179"/>
    </location>
</feature>
<dbReference type="InterPro" id="IPR058982">
    <property type="entry name" value="Beta-barrel_AprE"/>
</dbReference>
<evidence type="ECO:0000256" key="4">
    <source>
        <dbReference type="ARBA" id="ARBA00022475"/>
    </source>
</evidence>
<dbReference type="AlphaFoldDB" id="A0A126UX32"/>
<dbReference type="Proteomes" id="UP000070371">
    <property type="component" value="Chromosome"/>
</dbReference>
<dbReference type="InterPro" id="IPR058781">
    <property type="entry name" value="HH_AprE-like"/>
</dbReference>
<dbReference type="InterPro" id="IPR050739">
    <property type="entry name" value="MFP"/>
</dbReference>
<dbReference type="GO" id="GO:0005886">
    <property type="term" value="C:plasma membrane"/>
    <property type="evidence" value="ECO:0007669"/>
    <property type="project" value="UniProtKB-SubCell"/>
</dbReference>
<keyword evidence="10" id="KW-0175">Coiled coil</keyword>
<evidence type="ECO:0000256" key="2">
    <source>
        <dbReference type="ARBA" id="ARBA00009477"/>
    </source>
</evidence>
<evidence type="ECO:0000256" key="3">
    <source>
        <dbReference type="ARBA" id="ARBA00022448"/>
    </source>
</evidence>
<protein>
    <recommendedName>
        <fullName evidence="9">Membrane fusion protein (MFP) family protein</fullName>
    </recommendedName>
</protein>
<keyword evidence="7" id="KW-1133">Transmembrane helix</keyword>
<dbReference type="Pfam" id="PF26002">
    <property type="entry name" value="Beta-barrel_AprE"/>
    <property type="match status" value="1"/>
</dbReference>
<evidence type="ECO:0000259" key="11">
    <source>
        <dbReference type="Pfam" id="PF25994"/>
    </source>
</evidence>
<accession>A0A126UX32</accession>
<dbReference type="InterPro" id="IPR010129">
    <property type="entry name" value="T1SS_HlyD"/>
</dbReference>
<evidence type="ECO:0000256" key="5">
    <source>
        <dbReference type="ARBA" id="ARBA00022519"/>
    </source>
</evidence>
<keyword evidence="5 9" id="KW-0997">Cell inner membrane</keyword>
<evidence type="ECO:0000256" key="10">
    <source>
        <dbReference type="SAM" id="Coils"/>
    </source>
</evidence>
<evidence type="ECO:0000256" key="9">
    <source>
        <dbReference type="RuleBase" id="RU365093"/>
    </source>
</evidence>
<comment type="similarity">
    <text evidence="2 9">Belongs to the membrane fusion protein (MFP) (TC 8.A.1) family.</text>
</comment>
<dbReference type="EMBL" id="CP014327">
    <property type="protein sequence ID" value="AML50638.1"/>
    <property type="molecule type" value="Genomic_DNA"/>
</dbReference>
<reference evidence="13 14" key="1">
    <citation type="submission" date="2016-02" db="EMBL/GenBank/DDBJ databases">
        <title>Complete genome sequence of Halocynthiibacter arcticus PAMC 20958t from arctic marine sediment.</title>
        <authorList>
            <person name="Lee Y.M."/>
            <person name="Baek K."/>
            <person name="Lee H.K."/>
            <person name="Shin S.C."/>
        </authorList>
    </citation>
    <scope>NUCLEOTIDE SEQUENCE [LARGE SCALE GENOMIC DNA]</scope>
    <source>
        <strain evidence="13">PAMC 20958</strain>
    </source>
</reference>
<evidence type="ECO:0000256" key="1">
    <source>
        <dbReference type="ARBA" id="ARBA00004377"/>
    </source>
</evidence>
<dbReference type="PRINTS" id="PR01490">
    <property type="entry name" value="RTXTOXIND"/>
</dbReference>
<evidence type="ECO:0000256" key="6">
    <source>
        <dbReference type="ARBA" id="ARBA00022692"/>
    </source>
</evidence>
<keyword evidence="14" id="KW-1185">Reference proteome</keyword>
<dbReference type="PANTHER" id="PTHR30386">
    <property type="entry name" value="MEMBRANE FUSION SUBUNIT OF EMRAB-TOLC MULTIDRUG EFFLUX PUMP"/>
    <property type="match status" value="1"/>
</dbReference>
<organism evidence="13 14">
    <name type="scientific">Falsihalocynthiibacter arcticus</name>
    <dbReference type="NCBI Taxonomy" id="1579316"/>
    <lineage>
        <taxon>Bacteria</taxon>
        <taxon>Pseudomonadati</taxon>
        <taxon>Pseudomonadota</taxon>
        <taxon>Alphaproteobacteria</taxon>
        <taxon>Rhodobacterales</taxon>
        <taxon>Roseobacteraceae</taxon>
        <taxon>Falsihalocynthiibacter</taxon>
    </lineage>
</organism>
<evidence type="ECO:0000256" key="8">
    <source>
        <dbReference type="ARBA" id="ARBA00023136"/>
    </source>
</evidence>
<evidence type="ECO:0000313" key="13">
    <source>
        <dbReference type="EMBL" id="AML50638.1"/>
    </source>
</evidence>
<dbReference type="Gene3D" id="2.40.50.100">
    <property type="match status" value="1"/>
</dbReference>
<gene>
    <name evidence="13" type="ORF">RC74_04515</name>
</gene>
<dbReference type="RefSeq" id="WP_039002434.1">
    <property type="nucleotide sequence ID" value="NZ_CP014327.1"/>
</dbReference>
<evidence type="ECO:0000259" key="12">
    <source>
        <dbReference type="Pfam" id="PF26002"/>
    </source>
</evidence>
<feature type="domain" description="AprE-like long alpha-helical hairpin" evidence="11">
    <location>
        <begin position="92"/>
        <end position="279"/>
    </location>
</feature>
<keyword evidence="4 9" id="KW-1003">Cell membrane</keyword>
<proteinExistence type="inferred from homology"/>
<evidence type="ECO:0000256" key="7">
    <source>
        <dbReference type="ARBA" id="ARBA00022989"/>
    </source>
</evidence>
<keyword evidence="8" id="KW-0472">Membrane</keyword>
<dbReference type="KEGG" id="hat:RC74_04515"/>
<evidence type="ECO:0000313" key="14">
    <source>
        <dbReference type="Proteomes" id="UP000070371"/>
    </source>
</evidence>
<dbReference type="PANTHER" id="PTHR30386:SF17">
    <property type="entry name" value="ALKALINE PROTEASE SECRETION PROTEIN APRE"/>
    <property type="match status" value="1"/>
</dbReference>
<comment type="subcellular location">
    <subcellularLocation>
        <location evidence="1 9">Cell inner membrane</location>
        <topology evidence="1 9">Single-pass membrane protein</topology>
    </subcellularLocation>
</comment>
<dbReference type="NCBIfam" id="TIGR01843">
    <property type="entry name" value="type_I_hlyD"/>
    <property type="match status" value="1"/>
</dbReference>
<sequence>MSAQMAMKYGAKRYVALGFATILILVVGFGYWGATTSISGAIIAQGQIEVDNSRQVVQHLDGGVVQSILVDEGDVVEANQPLIILDPARTLSELSITQSQLYEVSARRARLQAERDKASEIKFDDSLLTIAKVRPEVEDVLSGQSRLFVARAETQTSEVEQLGKQREQIANQVEGIQAQQAALVTQLELIVQELDAQQTLQDRGLATASRVLALLREQARLRGLVGELTSSAAQSQGRMAGIDLAILKIRTDRREETISLLRDLQLRELELRENESSLKERLSNLDIRAPVSGVVLSLQVFAERAVIRPADPLLYIVPQDRPLVISARINPIHVDQVYVGQETVLRFSALDTRDTPELLGTMTHLSPDALVDQQTGLAYYVSEVVLNPGEQEKLPKGSRLIPGMPVETYFRIGDRSPLTFLVKPFADYFNKAFREE</sequence>
<dbReference type="STRING" id="1579316.RC74_04515"/>
<keyword evidence="3 9" id="KW-0813">Transport</keyword>
<feature type="domain" description="AprE-like beta-barrel" evidence="12">
    <location>
        <begin position="323"/>
        <end position="412"/>
    </location>
</feature>
<dbReference type="OrthoDB" id="9810980at2"/>
<dbReference type="Pfam" id="PF25994">
    <property type="entry name" value="HH_AprE"/>
    <property type="match status" value="1"/>
</dbReference>
<name>A0A126UX32_9RHOB</name>